<dbReference type="GO" id="GO:0008777">
    <property type="term" value="F:acetylornithine deacetylase activity"/>
    <property type="evidence" value="ECO:0007669"/>
    <property type="project" value="TreeGrafter"/>
</dbReference>
<dbReference type="GO" id="GO:0046872">
    <property type="term" value="F:metal ion binding"/>
    <property type="evidence" value="ECO:0007669"/>
    <property type="project" value="UniProtKB-KW"/>
</dbReference>
<evidence type="ECO:0000313" key="11">
    <source>
        <dbReference type="EMBL" id="KPA74489.1"/>
    </source>
</evidence>
<comment type="similarity">
    <text evidence="3">Belongs to the peptidase M20A family.</text>
</comment>
<dbReference type="InterPro" id="IPR002933">
    <property type="entry name" value="Peptidase_M20"/>
</dbReference>
<dbReference type="GO" id="GO:0005737">
    <property type="term" value="C:cytoplasm"/>
    <property type="evidence" value="ECO:0007669"/>
    <property type="project" value="UniProtKB-SubCell"/>
</dbReference>
<dbReference type="EMBL" id="LGTL01000029">
    <property type="protein sequence ID" value="KPA74489.1"/>
    <property type="molecule type" value="Genomic_DNA"/>
</dbReference>
<evidence type="ECO:0000256" key="3">
    <source>
        <dbReference type="ARBA" id="ARBA00006247"/>
    </source>
</evidence>
<reference evidence="11 12" key="1">
    <citation type="submission" date="2015-07" db="EMBL/GenBank/DDBJ databases">
        <title>High-quality genome of monoxenous trypanosomatid Leptomonas pyrrhocoris.</title>
        <authorList>
            <person name="Flegontov P."/>
            <person name="Butenko A."/>
            <person name="Firsov S."/>
            <person name="Vlcek C."/>
            <person name="Logacheva M.D."/>
            <person name="Field M."/>
            <person name="Filatov D."/>
            <person name="Flegontova O."/>
            <person name="Gerasimov E."/>
            <person name="Jackson A.P."/>
            <person name="Kelly S."/>
            <person name="Opperdoes F."/>
            <person name="O'Reilly A."/>
            <person name="Votypka J."/>
            <person name="Yurchenko V."/>
            <person name="Lukes J."/>
        </authorList>
    </citation>
    <scope>NUCLEOTIDE SEQUENCE [LARGE SCALE GENOMIC DNA]</scope>
    <source>
        <strain evidence="11">H10</strain>
    </source>
</reference>
<dbReference type="GO" id="GO:0004180">
    <property type="term" value="F:carboxypeptidase activity"/>
    <property type="evidence" value="ECO:0007669"/>
    <property type="project" value="UniProtKB-KW"/>
</dbReference>
<protein>
    <submittedName>
        <fullName evidence="11">Glutamamyl carboxypeptidase putativemetallo-peptidase Clan MH Family M18</fullName>
    </submittedName>
</protein>
<evidence type="ECO:0000256" key="7">
    <source>
        <dbReference type="ARBA" id="ARBA00022723"/>
    </source>
</evidence>
<proteinExistence type="inferred from homology"/>
<keyword evidence="8" id="KW-0378">Hydrolase</keyword>
<gene>
    <name evidence="11" type="ORF">ABB37_09156</name>
</gene>
<dbReference type="Gene3D" id="3.40.630.10">
    <property type="entry name" value="Zn peptidases"/>
    <property type="match status" value="1"/>
</dbReference>
<keyword evidence="12" id="KW-1185">Reference proteome</keyword>
<dbReference type="PROSITE" id="PS00759">
    <property type="entry name" value="ARGE_DAPE_CPG2_2"/>
    <property type="match status" value="1"/>
</dbReference>
<evidence type="ECO:0000256" key="1">
    <source>
        <dbReference type="ARBA" id="ARBA00001947"/>
    </source>
</evidence>
<evidence type="ECO:0000256" key="9">
    <source>
        <dbReference type="ARBA" id="ARBA00022833"/>
    </source>
</evidence>
<keyword evidence="4" id="KW-0963">Cytoplasm</keyword>
<dbReference type="CDD" id="cd03894">
    <property type="entry name" value="M20_ArgE"/>
    <property type="match status" value="1"/>
</dbReference>
<keyword evidence="11" id="KW-0645">Protease</keyword>
<dbReference type="OMA" id="THREGWR"/>
<dbReference type="FunFam" id="3.30.70.360:FF:000003">
    <property type="entry name" value="Acetylornithine deacetylase"/>
    <property type="match status" value="1"/>
</dbReference>
<accession>A0A0M9FRJ8</accession>
<feature type="domain" description="Peptidase M20 dimerisation" evidence="10">
    <location>
        <begin position="176"/>
        <end position="287"/>
    </location>
</feature>
<evidence type="ECO:0000313" key="12">
    <source>
        <dbReference type="Proteomes" id="UP000037923"/>
    </source>
</evidence>
<dbReference type="InterPro" id="IPR036264">
    <property type="entry name" value="Bact_exopeptidase_dim_dom"/>
</dbReference>
<evidence type="ECO:0000256" key="5">
    <source>
        <dbReference type="ARBA" id="ARBA00022571"/>
    </source>
</evidence>
<comment type="cofactor">
    <cofactor evidence="1">
        <name>Zn(2+)</name>
        <dbReference type="ChEBI" id="CHEBI:29105"/>
    </cofactor>
</comment>
<evidence type="ECO:0000256" key="8">
    <source>
        <dbReference type="ARBA" id="ARBA00022801"/>
    </source>
</evidence>
<evidence type="ECO:0000259" key="10">
    <source>
        <dbReference type="Pfam" id="PF07687"/>
    </source>
</evidence>
<dbReference type="InterPro" id="IPR011650">
    <property type="entry name" value="Peptidase_M20_dimer"/>
</dbReference>
<dbReference type="AlphaFoldDB" id="A0A0M9FRJ8"/>
<dbReference type="OrthoDB" id="10059875at2759"/>
<comment type="caution">
    <text evidence="11">The sequence shown here is derived from an EMBL/GenBank/DDBJ whole genome shotgun (WGS) entry which is preliminary data.</text>
</comment>
<dbReference type="Pfam" id="PF07687">
    <property type="entry name" value="M20_dimer"/>
    <property type="match status" value="1"/>
</dbReference>
<organism evidence="11 12">
    <name type="scientific">Leptomonas pyrrhocoris</name>
    <name type="common">Firebug parasite</name>
    <dbReference type="NCBI Taxonomy" id="157538"/>
    <lineage>
        <taxon>Eukaryota</taxon>
        <taxon>Discoba</taxon>
        <taxon>Euglenozoa</taxon>
        <taxon>Kinetoplastea</taxon>
        <taxon>Metakinetoplastina</taxon>
        <taxon>Trypanosomatida</taxon>
        <taxon>Trypanosomatidae</taxon>
        <taxon>Leishmaniinae</taxon>
        <taxon>Leptomonas</taxon>
    </lineage>
</organism>
<dbReference type="RefSeq" id="XP_015652927.1">
    <property type="nucleotide sequence ID" value="XM_015808474.1"/>
</dbReference>
<keyword evidence="9" id="KW-0862">Zinc</keyword>
<dbReference type="Gene3D" id="3.30.70.360">
    <property type="match status" value="1"/>
</dbReference>
<dbReference type="NCBIfam" id="NF005710">
    <property type="entry name" value="PRK07522.1"/>
    <property type="match status" value="1"/>
</dbReference>
<dbReference type="SUPFAM" id="SSF55031">
    <property type="entry name" value="Bacterial exopeptidase dimerisation domain"/>
    <property type="match status" value="1"/>
</dbReference>
<dbReference type="VEuPathDB" id="TriTrypDB:LpyrH10_29_0710"/>
<dbReference type="PANTHER" id="PTHR43808">
    <property type="entry name" value="ACETYLORNITHINE DEACETYLASE"/>
    <property type="match status" value="1"/>
</dbReference>
<dbReference type="Proteomes" id="UP000037923">
    <property type="component" value="Unassembled WGS sequence"/>
</dbReference>
<comment type="subcellular location">
    <subcellularLocation>
        <location evidence="2">Cytoplasm</location>
    </subcellularLocation>
</comment>
<keyword evidence="6" id="KW-0028">Amino-acid biosynthesis</keyword>
<name>A0A0M9FRJ8_LEPPY</name>
<dbReference type="Pfam" id="PF01546">
    <property type="entry name" value="Peptidase_M20"/>
    <property type="match status" value="1"/>
</dbReference>
<evidence type="ECO:0000256" key="6">
    <source>
        <dbReference type="ARBA" id="ARBA00022605"/>
    </source>
</evidence>
<dbReference type="EMBL" id="LGTL01000029">
    <property type="protein sequence ID" value="KPA74488.1"/>
    <property type="molecule type" value="Genomic_DNA"/>
</dbReference>
<dbReference type="InterPro" id="IPR050072">
    <property type="entry name" value="Peptidase_M20A"/>
</dbReference>
<dbReference type="InterPro" id="IPR001261">
    <property type="entry name" value="ArgE/DapE_CS"/>
</dbReference>
<keyword evidence="5" id="KW-0055">Arginine biosynthesis</keyword>
<keyword evidence="11" id="KW-0121">Carboxypeptidase</keyword>
<evidence type="ECO:0000256" key="2">
    <source>
        <dbReference type="ARBA" id="ARBA00004496"/>
    </source>
</evidence>
<dbReference type="RefSeq" id="XP_015652928.1">
    <property type="nucleotide sequence ID" value="XM_015808475.1"/>
</dbReference>
<evidence type="ECO:0000256" key="4">
    <source>
        <dbReference type="ARBA" id="ARBA00022490"/>
    </source>
</evidence>
<dbReference type="SUPFAM" id="SSF53187">
    <property type="entry name" value="Zn-dependent exopeptidases"/>
    <property type="match status" value="1"/>
</dbReference>
<dbReference type="GeneID" id="26909439"/>
<sequence>MSDYPKTHKEWLAKLVSFNTISSNSNLPLMDYVKGYLKTFGIESTYIYNPAKTHANLFATLPGSNGATQGGIVMSGHTDVVPVEGQKWDSDPFVVVEKDGKLYGRGTCDMKGFIAVCLALTPTFMKMKRVKPIHFAFSFDEEVGCAGVPFMTNWLKEKGFKADCCLVGDGGFKVCTGNKGFSSWKVVVHGKAIHSSMALMNTSCNAIEYAAQIVAKIRKIAEDLKKNGKHDPNYTCPFSCMSVGLIKGGNAVNTVPAECEFTFSVRVTETSVAKRVETEVQEYINREILPAMRKEYAEASVDLKPDWFAPAYNANEKHPFIKMVREMLQDSKIRKAGGGTESGFFEDDLSIPTVIVGPGGFGAHLANEYTEVQLLEKSSNFTRDLVARVTGESAVDFSKM</sequence>
<keyword evidence="7" id="KW-0479">Metal-binding</keyword>
<dbReference type="PANTHER" id="PTHR43808:SF31">
    <property type="entry name" value="N-ACETYL-L-CITRULLINE DEACETYLASE"/>
    <property type="match status" value="1"/>
</dbReference>
<dbReference type="GO" id="GO:0006526">
    <property type="term" value="P:L-arginine biosynthetic process"/>
    <property type="evidence" value="ECO:0007669"/>
    <property type="project" value="UniProtKB-KW"/>
</dbReference>